<accession>A0A4P8WP76</accession>
<dbReference type="RefSeq" id="WP_138246351.1">
    <property type="nucleotide sequence ID" value="NZ_CP040330.1"/>
</dbReference>
<dbReference type="Proteomes" id="UP000302218">
    <property type="component" value="Chromosome"/>
</dbReference>
<dbReference type="EMBL" id="CP040330">
    <property type="protein sequence ID" value="QCS43901.1"/>
    <property type="molecule type" value="Genomic_DNA"/>
</dbReference>
<evidence type="ECO:0000313" key="1">
    <source>
        <dbReference type="EMBL" id="QCS43901.1"/>
    </source>
</evidence>
<sequence length="445" mass="51017">MFSESIIEETVEVDIFGVKADVDIRLTESGSIEATLPEMVQVDGPIENDLYDFEGKKNSNTQVELLKCSVSESGRFVAGEPSKFYASSISPSEIIIDSSGGNAIVNEEVTVEIDVLCFLPSNPFIDSVEELPLLERDDWSIYGESLDDRETRVGLIKEFKRPLRTATIEVRQEVNGPPSRQVEKALEQIQEVVELTSFIQGVEPTPFRARVTAVDGDEYSERYEEWFTKYRRSIGCAFTDSNFIYADLRDYLDEAYDDYLDNREPYRLHMVISWYLDALNATRTLDTKMASICSGTELFAKRHSDHGPGYYKTRNRIGYLVNKLCVETEDLAEFSGTYDTSYSQASDGNNNTVGVWSKCVQKLFSILNLDSDEEEVNYTHEYFYSYSRQYVIHGDNLKITNDELYRDYEATLTLFQRLIRNQLLDIENLENYNKLSNLNPEDSRV</sequence>
<gene>
    <name evidence="1" type="ORF">FEJ81_16675</name>
</gene>
<protein>
    <recommendedName>
        <fullName evidence="3">ApeA N-terminal domain-containing protein</fullName>
    </recommendedName>
</protein>
<proteinExistence type="predicted"/>
<reference evidence="2" key="1">
    <citation type="submission" date="2019-05" db="EMBL/GenBank/DDBJ databases">
        <title>Genome sequence and methylation pattern of the halophilic Archaeon Natrinema versiforme BOL5-4.</title>
        <authorList>
            <person name="DasSarma P."/>
            <person name="Anton B.P."/>
            <person name="DasSarma S.L."/>
            <person name="Martinez F.L."/>
            <person name="Guzman D."/>
            <person name="Roberts R.J."/>
            <person name="DasSarma S."/>
        </authorList>
    </citation>
    <scope>NUCLEOTIDE SEQUENCE [LARGE SCALE GENOMIC DNA]</scope>
    <source>
        <strain evidence="2">BOL5-4</strain>
    </source>
</reference>
<evidence type="ECO:0008006" key="3">
    <source>
        <dbReference type="Google" id="ProtNLM"/>
    </source>
</evidence>
<dbReference type="AlphaFoldDB" id="A0A4P8WP76"/>
<evidence type="ECO:0000313" key="2">
    <source>
        <dbReference type="Proteomes" id="UP000302218"/>
    </source>
</evidence>
<dbReference type="KEGG" id="nvr:FEJ81_16675"/>
<dbReference type="GeneID" id="40266942"/>
<dbReference type="OrthoDB" id="328819at2157"/>
<organism evidence="1 2">
    <name type="scientific">Natrinema versiforme</name>
    <dbReference type="NCBI Taxonomy" id="88724"/>
    <lineage>
        <taxon>Archaea</taxon>
        <taxon>Methanobacteriati</taxon>
        <taxon>Methanobacteriota</taxon>
        <taxon>Stenosarchaea group</taxon>
        <taxon>Halobacteria</taxon>
        <taxon>Halobacteriales</taxon>
        <taxon>Natrialbaceae</taxon>
        <taxon>Natrinema</taxon>
    </lineage>
</organism>
<name>A0A4P8WP76_9EURY</name>